<evidence type="ECO:0000256" key="1">
    <source>
        <dbReference type="ARBA" id="ARBA00022801"/>
    </source>
</evidence>
<dbReference type="Gene3D" id="3.20.20.80">
    <property type="entry name" value="Glycosidases"/>
    <property type="match status" value="1"/>
</dbReference>
<dbReference type="AlphaFoldDB" id="A0A1M7KPC0"/>
<dbReference type="RefSeq" id="WP_073045980.1">
    <property type="nucleotide sequence ID" value="NZ_FRCJ01000005.1"/>
</dbReference>
<feature type="domain" description="Glycoside hydrolase family 5" evidence="4">
    <location>
        <begin position="88"/>
        <end position="336"/>
    </location>
</feature>
<dbReference type="InterPro" id="IPR017853">
    <property type="entry name" value="GH"/>
</dbReference>
<dbReference type="EMBL" id="FRCJ01000005">
    <property type="protein sequence ID" value="SHM67239.1"/>
    <property type="molecule type" value="Genomic_DNA"/>
</dbReference>
<dbReference type="InterPro" id="IPR001547">
    <property type="entry name" value="Glyco_hydro_5"/>
</dbReference>
<proteinExistence type="predicted"/>
<feature type="chain" id="PRO_5013088017" evidence="3">
    <location>
        <begin position="19"/>
        <end position="725"/>
    </location>
</feature>
<keyword evidence="1 5" id="KW-0378">Hydrolase</keyword>
<organism evidence="5 6">
    <name type="scientific">Xylanibacter ruminicola</name>
    <name type="common">Prevotella ruminicola</name>
    <dbReference type="NCBI Taxonomy" id="839"/>
    <lineage>
        <taxon>Bacteria</taxon>
        <taxon>Pseudomonadati</taxon>
        <taxon>Bacteroidota</taxon>
        <taxon>Bacteroidia</taxon>
        <taxon>Bacteroidales</taxon>
        <taxon>Prevotellaceae</taxon>
        <taxon>Xylanibacter</taxon>
    </lineage>
</organism>
<keyword evidence="3" id="KW-0732">Signal</keyword>
<accession>A0A1M7KPC0</accession>
<evidence type="ECO:0000256" key="3">
    <source>
        <dbReference type="SAM" id="SignalP"/>
    </source>
</evidence>
<evidence type="ECO:0000313" key="6">
    <source>
        <dbReference type="Proteomes" id="UP000184280"/>
    </source>
</evidence>
<dbReference type="GO" id="GO:0000272">
    <property type="term" value="P:polysaccharide catabolic process"/>
    <property type="evidence" value="ECO:0007669"/>
    <property type="project" value="InterPro"/>
</dbReference>
<dbReference type="OrthoDB" id="273314at2"/>
<dbReference type="Proteomes" id="UP000184280">
    <property type="component" value="Unassembled WGS sequence"/>
</dbReference>
<evidence type="ECO:0000259" key="4">
    <source>
        <dbReference type="Pfam" id="PF00150"/>
    </source>
</evidence>
<protein>
    <submittedName>
        <fullName evidence="5">Cellulase (Glycosyl hydrolase family 5)</fullName>
    </submittedName>
</protein>
<dbReference type="GO" id="GO:0004553">
    <property type="term" value="F:hydrolase activity, hydrolyzing O-glycosyl compounds"/>
    <property type="evidence" value="ECO:0007669"/>
    <property type="project" value="InterPro"/>
</dbReference>
<feature type="signal peptide" evidence="3">
    <location>
        <begin position="1"/>
        <end position="18"/>
    </location>
</feature>
<dbReference type="Gene3D" id="2.60.40.1080">
    <property type="match status" value="1"/>
</dbReference>
<evidence type="ECO:0000256" key="2">
    <source>
        <dbReference type="ARBA" id="ARBA00023295"/>
    </source>
</evidence>
<dbReference type="SUPFAM" id="SSF51445">
    <property type="entry name" value="(Trans)glycosidases"/>
    <property type="match status" value="1"/>
</dbReference>
<evidence type="ECO:0000313" key="5">
    <source>
        <dbReference type="EMBL" id="SHM67239.1"/>
    </source>
</evidence>
<keyword evidence="2" id="KW-0326">Glycosidase</keyword>
<name>A0A1M7KPC0_XYLRU</name>
<reference evidence="5 6" key="1">
    <citation type="submission" date="2016-11" db="EMBL/GenBank/DDBJ databases">
        <authorList>
            <person name="Jaros S."/>
            <person name="Januszkiewicz K."/>
            <person name="Wedrychowicz H."/>
        </authorList>
    </citation>
    <scope>NUCLEOTIDE SEQUENCE [LARGE SCALE GENOMIC DNA]</scope>
    <source>
        <strain evidence="5 6">BPI-34</strain>
    </source>
</reference>
<dbReference type="Pfam" id="PF00150">
    <property type="entry name" value="Cellulase"/>
    <property type="match status" value="1"/>
</dbReference>
<gene>
    <name evidence="5" type="ORF">SAMN04488494_2387</name>
</gene>
<sequence>MKRIFTLITILCALGAGAQGVKPLPSLHTEGRWLVDKHGNQVVLHGVMDTPSNYFNGGRWEGSKALGWWDHYNDTGVTNCLAYFEKLFKGMEKAKCDVFRLHMDPAWTNDPADGYVYAGSAGQASDASGEADIKKFNPERYQKYLPQLYLKLAEMAMKYGMYVVVRPPGVCPHDLKVGDYYNQYLMYVWDVFSQQEFVKDHAGQISIELANEPVNLRNAQNQDDPKALHDYFQPIVNKIRENGFTGIIWAPGTGWQANYISYATYPIEGDNIGYAVHDYTGWYGCSDANPDPQNKIEQFHKQVPVVDTNPIIITEVDWSPENPSAQGHYNEHNEWVQPNYGTWSTGSTSKWGKAYKAMLDYYGNISMTLSGTGCLFDIDKLLSTGNVYPAFNGLEEACGKACMDWYADYYTVNYPHADDEAETGDFYTIESLKADQESFDLMIGDKTKILLNVLYRDGHTKDISDVATYEVDQPSVVEVKNGSIRALANGEAQVQASYTDVQGIIWKKSFVVKVTGLDLGALTALSSLSDITNQPFAIVNKERQKMFYGPENQNLDMGDPLGVINNKSISGYMFKAEAISGRDGCYLLRLMTLNGSEYSVYGKPGYLNSQPTTGWCSFILGLNNQNGEDVKDGAVWEIKYESGKGFTLKNMATGKYLKDAAPAKYDAPAYFDFLKSSVTAGIHKVERSVDNDAVYTLQGIKIATLQQWDALPRGIYIVGGKKKLK</sequence>